<proteinExistence type="predicted"/>
<organism evidence="1 2">
    <name type="scientific">Actinoplanes siamensis</name>
    <dbReference type="NCBI Taxonomy" id="1223317"/>
    <lineage>
        <taxon>Bacteria</taxon>
        <taxon>Bacillati</taxon>
        <taxon>Actinomycetota</taxon>
        <taxon>Actinomycetes</taxon>
        <taxon>Micromonosporales</taxon>
        <taxon>Micromonosporaceae</taxon>
        <taxon>Actinoplanes</taxon>
    </lineage>
</organism>
<evidence type="ECO:0000313" key="1">
    <source>
        <dbReference type="EMBL" id="GIF06605.1"/>
    </source>
</evidence>
<protein>
    <submittedName>
        <fullName evidence="1">Uncharacterized protein</fullName>
    </submittedName>
</protein>
<accession>A0A919N9A1</accession>
<gene>
    <name evidence="1" type="ORF">Asi03nite_41430</name>
</gene>
<evidence type="ECO:0000313" key="2">
    <source>
        <dbReference type="Proteomes" id="UP000629619"/>
    </source>
</evidence>
<comment type="caution">
    <text evidence="1">The sequence shown here is derived from an EMBL/GenBank/DDBJ whole genome shotgun (WGS) entry which is preliminary data.</text>
</comment>
<name>A0A919N9A1_9ACTN</name>
<keyword evidence="2" id="KW-1185">Reference proteome</keyword>
<dbReference type="EMBL" id="BOMW01000037">
    <property type="protein sequence ID" value="GIF06605.1"/>
    <property type="molecule type" value="Genomic_DNA"/>
</dbReference>
<dbReference type="Proteomes" id="UP000629619">
    <property type="component" value="Unassembled WGS sequence"/>
</dbReference>
<reference evidence="1" key="1">
    <citation type="submission" date="2021-01" db="EMBL/GenBank/DDBJ databases">
        <title>Whole genome shotgun sequence of Actinoplanes siamensis NBRC 109076.</title>
        <authorList>
            <person name="Komaki H."/>
            <person name="Tamura T."/>
        </authorList>
    </citation>
    <scope>NUCLEOTIDE SEQUENCE</scope>
    <source>
        <strain evidence="1">NBRC 109076</strain>
    </source>
</reference>
<sequence>MPAEEAPASVLSSSEQAPRLSTAAVNRTAEVIRVRITARTVIDTMTKINCDLSHRLHIADRLDTQPILPVL</sequence>
<dbReference type="AlphaFoldDB" id="A0A919N9A1"/>